<organism evidence="1">
    <name type="scientific">Salmonella enterica subsp. enterica serovar Typhimurium var. 5-</name>
    <dbReference type="NCBI Taxonomy" id="1620419"/>
    <lineage>
        <taxon>Bacteria</taxon>
        <taxon>Pseudomonadati</taxon>
        <taxon>Pseudomonadota</taxon>
        <taxon>Gammaproteobacteria</taxon>
        <taxon>Enterobacterales</taxon>
        <taxon>Enterobacteriaceae</taxon>
        <taxon>Salmonella</taxon>
    </lineage>
</organism>
<gene>
    <name evidence="1" type="ORF">G9C53_004983</name>
</gene>
<dbReference type="AlphaFoldDB" id="A0A740TVR3"/>
<comment type="caution">
    <text evidence="1">The sequence shown here is derived from an EMBL/GenBank/DDBJ whole genome shotgun (WGS) entry which is preliminary data.</text>
</comment>
<accession>A0A740TVR3</accession>
<reference evidence="1" key="2">
    <citation type="submission" date="2018-07" db="EMBL/GenBank/DDBJ databases">
        <authorList>
            <consortium name="NCBI Pathogen Detection Project"/>
        </authorList>
    </citation>
    <scope>NUCLEOTIDE SEQUENCE</scope>
    <source>
        <strain evidence="1">N26921</strain>
    </source>
</reference>
<reference evidence="1" key="1">
    <citation type="journal article" date="2018" name="Genome Biol.">
        <title>SKESA: strategic k-mer extension for scrupulous assemblies.</title>
        <authorList>
            <person name="Souvorov A."/>
            <person name="Agarwala R."/>
            <person name="Lipman D.J."/>
        </authorList>
    </citation>
    <scope>NUCLEOTIDE SEQUENCE</scope>
    <source>
        <strain evidence="1">N26921</strain>
    </source>
</reference>
<proteinExistence type="predicted"/>
<sequence length="147" mass="16871">MEESYIRVKETINGYERLLNIIEQHQGNDGICRLSKKKISSLFGISYTGTLKKLNFLMKYGLIEQDGGGFTRTEKDVILHTPLSLIIRILLLVSKRPDVFSSFKQQAELLGETYENVQTAWGFHGYFFGSKYPNDNQMEVLKENGLK</sequence>
<protein>
    <submittedName>
        <fullName evidence="1">Uncharacterized protein</fullName>
    </submittedName>
</protein>
<dbReference type="EMBL" id="DAATVL010000075">
    <property type="protein sequence ID" value="HAF0292578.1"/>
    <property type="molecule type" value="Genomic_DNA"/>
</dbReference>
<name>A0A740TVR3_SALTM</name>
<evidence type="ECO:0000313" key="1">
    <source>
        <dbReference type="EMBL" id="HAF0292578.1"/>
    </source>
</evidence>